<feature type="repeat" description="ANK" evidence="3">
    <location>
        <begin position="130"/>
        <end position="162"/>
    </location>
</feature>
<dbReference type="GeneID" id="25327223"/>
<dbReference type="GO" id="GO:0005737">
    <property type="term" value="C:cytoplasm"/>
    <property type="evidence" value="ECO:0007669"/>
    <property type="project" value="TreeGrafter"/>
</dbReference>
<organism evidence="4 5">
    <name type="scientific">Exophiala xenobiotica</name>
    <dbReference type="NCBI Taxonomy" id="348802"/>
    <lineage>
        <taxon>Eukaryota</taxon>
        <taxon>Fungi</taxon>
        <taxon>Dikarya</taxon>
        <taxon>Ascomycota</taxon>
        <taxon>Pezizomycotina</taxon>
        <taxon>Eurotiomycetes</taxon>
        <taxon>Chaetothyriomycetidae</taxon>
        <taxon>Chaetothyriales</taxon>
        <taxon>Herpotrichiellaceae</taxon>
        <taxon>Exophiala</taxon>
    </lineage>
</organism>
<sequence length="566" mass="61473">MTLLSRKTDVSTDQKSGITSTVLTLVPSKPFQQGIVRFHISWKPIHQSFQMPSFNLQFADVVPRDHPIMAASGQNDCAMLKKIIENRTASPNCCTLEGLTPLHFAAASGHDGVCRLLLQEGASCSSTGFRGISPLHVAAHFGHVGVFKTLLGVGLDPNDYHENGSNAVFELLLSQRGIGLAEVSSRLNWLLHGQQQHFIDIQAKDSEHRGVISYVETLTGAPNDKSDRAFDKIKPSIEVLLDQGAQADELDIHRVSLLHQACDEGDLELVKMILQRKPDLEVRSQWDPGHDFGGWLDWTPLHIAVVNQHLMIASELVNSGADIDAGSESRFLGGRTLSPLKLAARNNDVEMLEMLFAKGAGKNDSVLIAALHAAIWTDAVEAVRFLIDDEGRRQIFTLKNIGARVPSTKMLEVLLEAGLLVVEEHVLNGNVCYWTHLTYAAWAADVSVVTSLLDHGANPNKTAPALLPGLEMTPLAFAALEGHLSIAALLLDRGADPSLTGKGSLPPAQVAIVSGYDDIASLILKHTHGAVPEARWGTTVEKRMEAESLTYDTQSPIELDLYSAID</sequence>
<evidence type="ECO:0000313" key="4">
    <source>
        <dbReference type="EMBL" id="KIW56675.1"/>
    </source>
</evidence>
<dbReference type="SUPFAM" id="SSF48403">
    <property type="entry name" value="Ankyrin repeat"/>
    <property type="match status" value="1"/>
</dbReference>
<feature type="repeat" description="ANK" evidence="3">
    <location>
        <begin position="97"/>
        <end position="129"/>
    </location>
</feature>
<gene>
    <name evidence="4" type="ORF">PV05_05315</name>
</gene>
<evidence type="ECO:0000256" key="3">
    <source>
        <dbReference type="PROSITE-ProRule" id="PRU00023"/>
    </source>
</evidence>
<dbReference type="EMBL" id="KN847319">
    <property type="protein sequence ID" value="KIW56675.1"/>
    <property type="molecule type" value="Genomic_DNA"/>
</dbReference>
<dbReference type="STRING" id="348802.A0A0D2EPM1"/>
<dbReference type="Gene3D" id="1.25.40.20">
    <property type="entry name" value="Ankyrin repeat-containing domain"/>
    <property type="match status" value="3"/>
</dbReference>
<accession>A0A0D2EPM1</accession>
<dbReference type="HOGENOM" id="CLU_481488_0_0_1"/>
<evidence type="ECO:0000313" key="5">
    <source>
        <dbReference type="Proteomes" id="UP000054342"/>
    </source>
</evidence>
<reference evidence="4 5" key="1">
    <citation type="submission" date="2015-01" db="EMBL/GenBank/DDBJ databases">
        <title>The Genome Sequence of Exophiala xenobiotica CBS118157.</title>
        <authorList>
            <consortium name="The Broad Institute Genomics Platform"/>
            <person name="Cuomo C."/>
            <person name="de Hoog S."/>
            <person name="Gorbushina A."/>
            <person name="Stielow B."/>
            <person name="Teixiera M."/>
            <person name="Abouelleil A."/>
            <person name="Chapman S.B."/>
            <person name="Priest M."/>
            <person name="Young S.K."/>
            <person name="Wortman J."/>
            <person name="Nusbaum C."/>
            <person name="Birren B."/>
        </authorList>
    </citation>
    <scope>NUCLEOTIDE SEQUENCE [LARGE SCALE GENOMIC DNA]</scope>
    <source>
        <strain evidence="4 5">CBS 118157</strain>
    </source>
</reference>
<dbReference type="Proteomes" id="UP000054342">
    <property type="component" value="Unassembled WGS sequence"/>
</dbReference>
<keyword evidence="1" id="KW-0677">Repeat</keyword>
<dbReference type="PROSITE" id="PS50297">
    <property type="entry name" value="ANK_REP_REGION"/>
    <property type="match status" value="4"/>
</dbReference>
<dbReference type="PANTHER" id="PTHR24198:SF165">
    <property type="entry name" value="ANKYRIN REPEAT-CONTAINING PROTEIN-RELATED"/>
    <property type="match status" value="1"/>
</dbReference>
<keyword evidence="5" id="KW-1185">Reference proteome</keyword>
<name>A0A0D2EPM1_9EURO</name>
<evidence type="ECO:0000256" key="1">
    <source>
        <dbReference type="ARBA" id="ARBA00022737"/>
    </source>
</evidence>
<dbReference type="RefSeq" id="XP_013317259.1">
    <property type="nucleotide sequence ID" value="XM_013461805.1"/>
</dbReference>
<feature type="repeat" description="ANK" evidence="3">
    <location>
        <begin position="470"/>
        <end position="502"/>
    </location>
</feature>
<feature type="repeat" description="ANK" evidence="3">
    <location>
        <begin position="296"/>
        <end position="328"/>
    </location>
</feature>
<dbReference type="PANTHER" id="PTHR24198">
    <property type="entry name" value="ANKYRIN REPEAT AND PROTEIN KINASE DOMAIN-CONTAINING PROTEIN"/>
    <property type="match status" value="1"/>
</dbReference>
<dbReference type="AlphaFoldDB" id="A0A0D2EPM1"/>
<dbReference type="InterPro" id="IPR036770">
    <property type="entry name" value="Ankyrin_rpt-contain_sf"/>
</dbReference>
<keyword evidence="2 3" id="KW-0040">ANK repeat</keyword>
<dbReference type="InterPro" id="IPR002110">
    <property type="entry name" value="Ankyrin_rpt"/>
</dbReference>
<dbReference type="Pfam" id="PF12796">
    <property type="entry name" value="Ank_2"/>
    <property type="match status" value="3"/>
</dbReference>
<protein>
    <submittedName>
        <fullName evidence="4">Uncharacterized protein</fullName>
    </submittedName>
</protein>
<evidence type="ECO:0000256" key="2">
    <source>
        <dbReference type="ARBA" id="ARBA00023043"/>
    </source>
</evidence>
<feature type="repeat" description="ANK" evidence="3">
    <location>
        <begin position="253"/>
        <end position="285"/>
    </location>
</feature>
<dbReference type="PROSITE" id="PS50088">
    <property type="entry name" value="ANK_REPEAT"/>
    <property type="match status" value="5"/>
</dbReference>
<dbReference type="OrthoDB" id="4158831at2759"/>
<dbReference type="PRINTS" id="PR01415">
    <property type="entry name" value="ANKYRIN"/>
</dbReference>
<dbReference type="SMART" id="SM00248">
    <property type="entry name" value="ANK"/>
    <property type="match status" value="9"/>
</dbReference>
<proteinExistence type="predicted"/>